<dbReference type="AlphaFoldDB" id="A0A6I2KWN6"/>
<dbReference type="Pfam" id="PF00990">
    <property type="entry name" value="GGDEF"/>
    <property type="match status" value="1"/>
</dbReference>
<dbReference type="PANTHER" id="PTHR46663">
    <property type="entry name" value="DIGUANYLATE CYCLASE DGCT-RELATED"/>
    <property type="match status" value="1"/>
</dbReference>
<sequence length="319" mass="35112">MLISMDHNGRQTMLPFIPTQAVAQQPLLAKALAATGTPALLADAHGKIIWVNHAFVAFSGDAEHELLGRQAPILRDGKRDSSDYARAWRALQRGHELHNEVIGAHRNGSRYTVEEFITPLFDDDGVITHFFVIRHDITQRTQHSEHIQHLADHDDLTGLLNRSKFRKELASAIGHARHSPRTLATLFIDLDHFKPVNDQLGHDVGDLLLAAVAHRLRNAVRTGDHIARFGGDEFAVLLIDLPEASMAEALAAKLLAALSRPFTLQSHRVTISASIGVAIHPRDGQDARTLLLKADRSMYRIKHSGGNGVGLWPLSNGAK</sequence>
<feature type="domain" description="GGDEF" evidence="3">
    <location>
        <begin position="181"/>
        <end position="314"/>
    </location>
</feature>
<dbReference type="Gene3D" id="3.30.70.270">
    <property type="match status" value="1"/>
</dbReference>
<dbReference type="PANTHER" id="PTHR46663:SF3">
    <property type="entry name" value="SLL0267 PROTEIN"/>
    <property type="match status" value="1"/>
</dbReference>
<feature type="domain" description="PAS" evidence="1">
    <location>
        <begin position="24"/>
        <end position="70"/>
    </location>
</feature>
<dbReference type="InterPro" id="IPR043128">
    <property type="entry name" value="Rev_trsase/Diguanyl_cyclase"/>
</dbReference>
<dbReference type="InterPro" id="IPR001610">
    <property type="entry name" value="PAC"/>
</dbReference>
<evidence type="ECO:0000313" key="5">
    <source>
        <dbReference type="Proteomes" id="UP000433309"/>
    </source>
</evidence>
<dbReference type="GO" id="GO:0003824">
    <property type="term" value="F:catalytic activity"/>
    <property type="evidence" value="ECO:0007669"/>
    <property type="project" value="UniProtKB-ARBA"/>
</dbReference>
<dbReference type="NCBIfam" id="TIGR00229">
    <property type="entry name" value="sensory_box"/>
    <property type="match status" value="1"/>
</dbReference>
<dbReference type="EMBL" id="WKJK01000003">
    <property type="protein sequence ID" value="MRW89960.1"/>
    <property type="molecule type" value="Genomic_DNA"/>
</dbReference>
<proteinExistence type="predicted"/>
<dbReference type="Proteomes" id="UP000433309">
    <property type="component" value="Unassembled WGS sequence"/>
</dbReference>
<dbReference type="PROSITE" id="PS50113">
    <property type="entry name" value="PAC"/>
    <property type="match status" value="1"/>
</dbReference>
<name>A0A6I2KWN6_9BURK</name>
<dbReference type="Gene3D" id="3.30.450.20">
    <property type="entry name" value="PAS domain"/>
    <property type="match status" value="1"/>
</dbReference>
<dbReference type="InterPro" id="IPR000014">
    <property type="entry name" value="PAS"/>
</dbReference>
<organism evidence="4 5">
    <name type="scientific">Duganella guangzhouensis</name>
    <dbReference type="NCBI Taxonomy" id="2666084"/>
    <lineage>
        <taxon>Bacteria</taxon>
        <taxon>Pseudomonadati</taxon>
        <taxon>Pseudomonadota</taxon>
        <taxon>Betaproteobacteria</taxon>
        <taxon>Burkholderiales</taxon>
        <taxon>Oxalobacteraceae</taxon>
        <taxon>Telluria group</taxon>
        <taxon>Duganella</taxon>
    </lineage>
</organism>
<dbReference type="FunFam" id="3.30.70.270:FF:000001">
    <property type="entry name" value="Diguanylate cyclase domain protein"/>
    <property type="match status" value="1"/>
</dbReference>
<dbReference type="SMART" id="SM00267">
    <property type="entry name" value="GGDEF"/>
    <property type="match status" value="1"/>
</dbReference>
<evidence type="ECO:0000259" key="3">
    <source>
        <dbReference type="PROSITE" id="PS50887"/>
    </source>
</evidence>
<dbReference type="CDD" id="cd00130">
    <property type="entry name" value="PAS"/>
    <property type="match status" value="1"/>
</dbReference>
<accession>A0A6I2KWN6</accession>
<dbReference type="SMART" id="SM00091">
    <property type="entry name" value="PAS"/>
    <property type="match status" value="1"/>
</dbReference>
<keyword evidence="5" id="KW-1185">Reference proteome</keyword>
<dbReference type="PROSITE" id="PS50112">
    <property type="entry name" value="PAS"/>
    <property type="match status" value="1"/>
</dbReference>
<protein>
    <submittedName>
        <fullName evidence="4">Diguanylate cyclase</fullName>
    </submittedName>
</protein>
<dbReference type="Pfam" id="PF08448">
    <property type="entry name" value="PAS_4"/>
    <property type="match status" value="1"/>
</dbReference>
<evidence type="ECO:0000259" key="1">
    <source>
        <dbReference type="PROSITE" id="PS50112"/>
    </source>
</evidence>
<dbReference type="SMART" id="SM00086">
    <property type="entry name" value="PAC"/>
    <property type="match status" value="1"/>
</dbReference>
<dbReference type="InterPro" id="IPR000160">
    <property type="entry name" value="GGDEF_dom"/>
</dbReference>
<feature type="domain" description="PAC" evidence="2">
    <location>
        <begin position="95"/>
        <end position="149"/>
    </location>
</feature>
<dbReference type="PROSITE" id="PS50887">
    <property type="entry name" value="GGDEF"/>
    <property type="match status" value="1"/>
</dbReference>
<dbReference type="InterPro" id="IPR013656">
    <property type="entry name" value="PAS_4"/>
</dbReference>
<dbReference type="SUPFAM" id="SSF55073">
    <property type="entry name" value="Nucleotide cyclase"/>
    <property type="match status" value="1"/>
</dbReference>
<dbReference type="InterPro" id="IPR000700">
    <property type="entry name" value="PAS-assoc_C"/>
</dbReference>
<dbReference type="InterPro" id="IPR035965">
    <property type="entry name" value="PAS-like_dom_sf"/>
</dbReference>
<dbReference type="InterPro" id="IPR052163">
    <property type="entry name" value="DGC-Regulatory_Protein"/>
</dbReference>
<dbReference type="CDD" id="cd01949">
    <property type="entry name" value="GGDEF"/>
    <property type="match status" value="1"/>
</dbReference>
<dbReference type="NCBIfam" id="TIGR00254">
    <property type="entry name" value="GGDEF"/>
    <property type="match status" value="1"/>
</dbReference>
<gene>
    <name evidence="4" type="ORF">GJ699_08195</name>
</gene>
<evidence type="ECO:0000313" key="4">
    <source>
        <dbReference type="EMBL" id="MRW89960.1"/>
    </source>
</evidence>
<dbReference type="SUPFAM" id="SSF55785">
    <property type="entry name" value="PYP-like sensor domain (PAS domain)"/>
    <property type="match status" value="1"/>
</dbReference>
<comment type="caution">
    <text evidence="4">The sequence shown here is derived from an EMBL/GenBank/DDBJ whole genome shotgun (WGS) entry which is preliminary data.</text>
</comment>
<reference evidence="4 5" key="1">
    <citation type="submission" date="2019-11" db="EMBL/GenBank/DDBJ databases">
        <title>Novel species isolated from a subtropical stream in China.</title>
        <authorList>
            <person name="Lu H."/>
        </authorList>
    </citation>
    <scope>NUCLEOTIDE SEQUENCE [LARGE SCALE GENOMIC DNA]</scope>
    <source>
        <strain evidence="4 5">FT80W</strain>
    </source>
</reference>
<evidence type="ECO:0000259" key="2">
    <source>
        <dbReference type="PROSITE" id="PS50113"/>
    </source>
</evidence>
<dbReference type="InterPro" id="IPR029787">
    <property type="entry name" value="Nucleotide_cyclase"/>
</dbReference>